<evidence type="ECO:0000256" key="5">
    <source>
        <dbReference type="ARBA" id="ARBA00022734"/>
    </source>
</evidence>
<comment type="subcellular location">
    <subcellularLocation>
        <location evidence="1">Cell membrane</location>
        <topology evidence="1">Single-pass type II membrane protein</topology>
    </subcellularLocation>
</comment>
<keyword evidence="11" id="KW-0325">Glycoprotein</keyword>
<dbReference type="Proteomes" id="UP000437017">
    <property type="component" value="Unassembled WGS sequence"/>
</dbReference>
<feature type="transmembrane region" description="Helical" evidence="13">
    <location>
        <begin position="634"/>
        <end position="658"/>
    </location>
</feature>
<dbReference type="GO" id="GO:0030545">
    <property type="term" value="F:signaling receptor regulator activity"/>
    <property type="evidence" value="ECO:0007669"/>
    <property type="project" value="InterPro"/>
</dbReference>
<evidence type="ECO:0000259" key="14">
    <source>
        <dbReference type="PROSITE" id="PS50041"/>
    </source>
</evidence>
<keyword evidence="16" id="KW-1185">Reference proteome</keyword>
<dbReference type="InterPro" id="IPR042916">
    <property type="entry name" value="CLEC12A/B"/>
</dbReference>
<evidence type="ECO:0000256" key="11">
    <source>
        <dbReference type="ARBA" id="ARBA00023180"/>
    </source>
</evidence>
<evidence type="ECO:0000256" key="9">
    <source>
        <dbReference type="ARBA" id="ARBA00023157"/>
    </source>
</evidence>
<evidence type="ECO:0000313" key="15">
    <source>
        <dbReference type="EMBL" id="KAB0397085.1"/>
    </source>
</evidence>
<keyword evidence="8 13" id="KW-0472">Membrane</keyword>
<evidence type="ECO:0000256" key="7">
    <source>
        <dbReference type="ARBA" id="ARBA00022989"/>
    </source>
</evidence>
<feature type="domain" description="C-type lectin" evidence="14">
    <location>
        <begin position="172"/>
        <end position="286"/>
    </location>
</feature>
<dbReference type="PANTHER" id="PTHR47647">
    <property type="entry name" value="C-TYPE LECTIN DOMAIN FAMILY 12 MEMBER B"/>
    <property type="match status" value="1"/>
</dbReference>
<keyword evidence="2" id="KW-1003">Cell membrane</keyword>
<dbReference type="AlphaFoldDB" id="A0A643CBD0"/>
<gene>
    <name evidence="15" type="ORF">E2I00_015357</name>
</gene>
<evidence type="ECO:0000313" key="16">
    <source>
        <dbReference type="Proteomes" id="UP000437017"/>
    </source>
</evidence>
<dbReference type="Pfam" id="PF00059">
    <property type="entry name" value="Lectin_C"/>
    <property type="match status" value="2"/>
</dbReference>
<dbReference type="InterPro" id="IPR016186">
    <property type="entry name" value="C-type_lectin-like/link_sf"/>
</dbReference>
<protein>
    <recommendedName>
        <fullName evidence="14">C-type lectin domain-containing protein</fullName>
    </recommendedName>
</protein>
<dbReference type="Gene3D" id="3.10.100.10">
    <property type="entry name" value="Mannose-Binding Protein A, subunit A"/>
    <property type="match status" value="2"/>
</dbReference>
<evidence type="ECO:0000256" key="6">
    <source>
        <dbReference type="ARBA" id="ARBA00022968"/>
    </source>
</evidence>
<organism evidence="15 16">
    <name type="scientific">Balaenoptera physalus</name>
    <name type="common">Fin whale</name>
    <name type="synonym">Balaena physalus</name>
    <dbReference type="NCBI Taxonomy" id="9770"/>
    <lineage>
        <taxon>Eukaryota</taxon>
        <taxon>Metazoa</taxon>
        <taxon>Chordata</taxon>
        <taxon>Craniata</taxon>
        <taxon>Vertebrata</taxon>
        <taxon>Euteleostomi</taxon>
        <taxon>Mammalia</taxon>
        <taxon>Eutheria</taxon>
        <taxon>Laurasiatheria</taxon>
        <taxon>Artiodactyla</taxon>
        <taxon>Whippomorpha</taxon>
        <taxon>Cetacea</taxon>
        <taxon>Mysticeti</taxon>
        <taxon>Balaenopteridae</taxon>
        <taxon>Balaenoptera</taxon>
    </lineage>
</organism>
<evidence type="ECO:0000256" key="3">
    <source>
        <dbReference type="ARBA" id="ARBA00022553"/>
    </source>
</evidence>
<evidence type="ECO:0000256" key="12">
    <source>
        <dbReference type="SAM" id="Coils"/>
    </source>
</evidence>
<dbReference type="OrthoDB" id="10059571at2759"/>
<keyword evidence="12" id="KW-0175">Coiled coil</keyword>
<reference evidence="15 16" key="1">
    <citation type="journal article" date="2019" name="PLoS ONE">
        <title>Genomic analyses reveal an absence of contemporary introgressive admixture between fin whales and blue whales, despite known hybrids.</title>
        <authorList>
            <person name="Westbury M.V."/>
            <person name="Petersen B."/>
            <person name="Lorenzen E.D."/>
        </authorList>
    </citation>
    <scope>NUCLEOTIDE SEQUENCE [LARGE SCALE GENOMIC DNA]</scope>
    <source>
        <strain evidence="15">FinWhale-01</strain>
    </source>
</reference>
<dbReference type="InterPro" id="IPR033992">
    <property type="entry name" value="NKR-like_CTLD"/>
</dbReference>
<dbReference type="InterPro" id="IPR001304">
    <property type="entry name" value="C-type_lectin-like"/>
</dbReference>
<dbReference type="GO" id="GO:0002769">
    <property type="term" value="P:natural killer cell inhibitory signaling pathway"/>
    <property type="evidence" value="ECO:0007669"/>
    <property type="project" value="TreeGrafter"/>
</dbReference>
<dbReference type="SUPFAM" id="SSF56436">
    <property type="entry name" value="C-type lectin-like"/>
    <property type="match status" value="2"/>
</dbReference>
<dbReference type="PROSITE" id="PS50041">
    <property type="entry name" value="C_TYPE_LECTIN_2"/>
    <property type="match status" value="2"/>
</dbReference>
<name>A0A643CBD0_BALPH</name>
<dbReference type="CDD" id="cd03593">
    <property type="entry name" value="CLECT_NK_receptors_like"/>
    <property type="match status" value="2"/>
</dbReference>
<dbReference type="InterPro" id="IPR016187">
    <property type="entry name" value="CTDL_fold"/>
</dbReference>
<keyword evidence="6" id="KW-0735">Signal-anchor</keyword>
<proteinExistence type="predicted"/>
<dbReference type="EMBL" id="SGJD01002050">
    <property type="protein sequence ID" value="KAB0397085.1"/>
    <property type="molecule type" value="Genomic_DNA"/>
</dbReference>
<keyword evidence="9" id="KW-1015">Disulfide bond</keyword>
<keyword evidence="4 13" id="KW-0812">Transmembrane</keyword>
<dbReference type="PANTHER" id="PTHR47647:SF1">
    <property type="entry name" value="C-TYPE LECTIN DOMAIN FAMILY 12 MEMBER B"/>
    <property type="match status" value="1"/>
</dbReference>
<evidence type="ECO:0000256" key="8">
    <source>
        <dbReference type="ARBA" id="ARBA00023136"/>
    </source>
</evidence>
<evidence type="ECO:0000256" key="1">
    <source>
        <dbReference type="ARBA" id="ARBA00004401"/>
    </source>
</evidence>
<keyword evidence="5" id="KW-0430">Lectin</keyword>
<evidence type="ECO:0000256" key="13">
    <source>
        <dbReference type="SAM" id="Phobius"/>
    </source>
</evidence>
<keyword evidence="7 13" id="KW-1133">Transmembrane helix</keyword>
<accession>A0A643CBD0</accession>
<keyword evidence="10" id="KW-0675">Receptor</keyword>
<dbReference type="SMART" id="SM00034">
    <property type="entry name" value="CLECT"/>
    <property type="match status" value="2"/>
</dbReference>
<evidence type="ECO:0000256" key="2">
    <source>
        <dbReference type="ARBA" id="ARBA00022475"/>
    </source>
</evidence>
<dbReference type="GO" id="GO:0009897">
    <property type="term" value="C:external side of plasma membrane"/>
    <property type="evidence" value="ECO:0007669"/>
    <property type="project" value="TreeGrafter"/>
</dbReference>
<feature type="coiled-coil region" evidence="12">
    <location>
        <begin position="93"/>
        <end position="120"/>
    </location>
</feature>
<dbReference type="GO" id="GO:0019903">
    <property type="term" value="F:protein phosphatase binding"/>
    <property type="evidence" value="ECO:0007669"/>
    <property type="project" value="TreeGrafter"/>
</dbReference>
<sequence>MSEEVTYATLTFQDSVAARNNRDRNNLRKRGRSSEKARCNLGGWTGVRCLEVLALILMLKTGYPAPSPIWRQAALGLLTLCLMLLIGLTSNEINSDSEKLSQLQKIIRQQQDNLSQQLSNYRNFPMEKEFLKSQISILLKRQRQMAIKLCQELIIHTSDHKCNPCPKTWQWYQNSCYYFATNEEKTWPNGRKSCKDKNSTLVKIDSLEEKDFLKSQPLPKFPFFWLGLSWDPSGRRWLWEDGSSPSPSLFSTNEYAQVNGSKGCAYFQRGNIYISRCSAEISWICEKTAALPSMSEEVTYADLKFQDSSKTGKIQEFDKFGIKVYITSKIDMEKLNKLQNFKEELQRNVSLQLMHNMNSSEKIRNLSITLQETATKLCHELYTKIPEHKCKPCPKKWMWHEDRCYIQFMRYETWQKSDKICSDHNASLLKITNKRMLEFIKSLRLYDYWLGLSPRKYKNVHKILDETIISSDWFTRNTNDLDDWMYCGYTGNTYVYHTRCTETKRIICEKLANPVKIESSILEDAHLGGWWKHLFLQSKFKTVKILGFRTLYTINTFSVKKRVMPEEVTYATLKFSSPKTKEPRESHSLKRMDNHEVPELELSVAAETATGSIEGTAKAAKSRAVRGRSTPSKVWCPIAFISLLLNLVVLAGLGTLGLTNYYKLIIFGSRTHYDVQENLRFFFYLQIVPDPNPVSFQTRDFTYAQSCGYGMEMSSITYLLDGSEFYSRQHKSHSRECFKFFHFDMFGTCKQKKEEEEEKKEESE</sequence>
<feature type="domain" description="C-type lectin" evidence="14">
    <location>
        <begin position="400"/>
        <end position="509"/>
    </location>
</feature>
<keyword evidence="3" id="KW-0597">Phosphoprotein</keyword>
<evidence type="ECO:0000256" key="10">
    <source>
        <dbReference type="ARBA" id="ARBA00023170"/>
    </source>
</evidence>
<comment type="caution">
    <text evidence="15">The sequence shown here is derived from an EMBL/GenBank/DDBJ whole genome shotgun (WGS) entry which is preliminary data.</text>
</comment>
<dbReference type="GO" id="GO:0030246">
    <property type="term" value="F:carbohydrate binding"/>
    <property type="evidence" value="ECO:0007669"/>
    <property type="project" value="UniProtKB-KW"/>
</dbReference>
<evidence type="ECO:0000256" key="4">
    <source>
        <dbReference type="ARBA" id="ARBA00022692"/>
    </source>
</evidence>